<dbReference type="GO" id="GO:0046336">
    <property type="term" value="P:ethanolamine catabolic process"/>
    <property type="evidence" value="ECO:0007669"/>
    <property type="project" value="UniProtKB-UniRule"/>
</dbReference>
<name>A0AAC8YEA2_9ACTN</name>
<comment type="pathway">
    <text evidence="5">Amine and polyamine degradation; ethanolamine degradation.</text>
</comment>
<evidence type="ECO:0000256" key="2">
    <source>
        <dbReference type="ARBA" id="ARBA00023239"/>
    </source>
</evidence>
<keyword evidence="3 5" id="KW-0170">Cobalt</keyword>
<feature type="binding site" evidence="5">
    <location>
        <position position="203"/>
    </location>
    <ligand>
        <name>adenosylcob(III)alamin</name>
        <dbReference type="ChEBI" id="CHEBI:18408"/>
    </ligand>
</feature>
<feature type="region of interest" description="Disordered" evidence="6">
    <location>
        <begin position="239"/>
        <end position="261"/>
    </location>
</feature>
<dbReference type="NCBIfam" id="NF003971">
    <property type="entry name" value="PRK05465.1"/>
    <property type="match status" value="1"/>
</dbReference>
<dbReference type="AlphaFoldDB" id="A0AAC8YEA2"/>
<comment type="similarity">
    <text evidence="5">Belongs to the EutC family.</text>
</comment>
<accession>A0AAC8YEA2</accession>
<proteinExistence type="inferred from homology"/>
<dbReference type="PANTHER" id="PTHR39330:SF1">
    <property type="entry name" value="ETHANOLAMINE AMMONIA-LYASE SMALL SUBUNIT"/>
    <property type="match status" value="1"/>
</dbReference>
<comment type="subcellular location">
    <subcellularLocation>
        <location evidence="5">Bacterial microcompartment</location>
    </subcellularLocation>
</comment>
<evidence type="ECO:0000256" key="4">
    <source>
        <dbReference type="ARBA" id="ARBA00024446"/>
    </source>
</evidence>
<comment type="subunit">
    <text evidence="5">The basic unit is a heterodimer which dimerizes to form tetramers. The heterotetramers trimerize; 6 large subunits form a core ring with 6 small subunits projecting outwards.</text>
</comment>
<keyword evidence="2 5" id="KW-0456">Lyase</keyword>
<dbReference type="RefSeq" id="WP_062819332.1">
    <property type="nucleotide sequence ID" value="NZ_CP014352.1"/>
</dbReference>
<keyword evidence="10" id="KW-1185">Reference proteome</keyword>
<dbReference type="Gene3D" id="3.40.50.11240">
    <property type="entry name" value="Ethanolamine ammonia-lyase light chain (EutC)"/>
    <property type="match status" value="1"/>
</dbReference>
<evidence type="ECO:0000256" key="1">
    <source>
        <dbReference type="ARBA" id="ARBA00022628"/>
    </source>
</evidence>
<comment type="catalytic activity">
    <reaction evidence="5">
        <text>ethanolamine = acetaldehyde + NH4(+)</text>
        <dbReference type="Rhea" id="RHEA:15313"/>
        <dbReference type="ChEBI" id="CHEBI:15343"/>
        <dbReference type="ChEBI" id="CHEBI:28938"/>
        <dbReference type="ChEBI" id="CHEBI:57603"/>
        <dbReference type="EC" id="4.3.1.7"/>
    </reaction>
</comment>
<evidence type="ECO:0000313" key="7">
    <source>
        <dbReference type="EMBL" id="AMS05121.1"/>
    </source>
</evidence>
<protein>
    <recommendedName>
        <fullName evidence="5">Ethanolamine ammonia-lyase small subunit</fullName>
        <shortName evidence="5">EAL small subunit</shortName>
        <ecNumber evidence="5">4.3.1.7</ecNumber>
    </recommendedName>
</protein>
<evidence type="ECO:0000313" key="10">
    <source>
        <dbReference type="Proteomes" id="UP000178666"/>
    </source>
</evidence>
<comment type="cofactor">
    <cofactor evidence="5">
        <name>adenosylcob(III)alamin</name>
        <dbReference type="ChEBI" id="CHEBI:18408"/>
    </cofactor>
    <text evidence="5">Binds between the large and small subunits.</text>
</comment>
<dbReference type="HAMAP" id="MF_00601">
    <property type="entry name" value="EutC"/>
    <property type="match status" value="1"/>
</dbReference>
<comment type="function">
    <text evidence="5">Catalyzes the deamination of various vicinal amino-alcohols to oxo compounds. Allows this organism to utilize ethanolamine as the sole source of nitrogen and carbon in the presence of external vitamin B12.</text>
</comment>
<dbReference type="Proteomes" id="UP000075221">
    <property type="component" value="Chromosome"/>
</dbReference>
<dbReference type="GO" id="GO:0031471">
    <property type="term" value="C:ethanolamine degradation polyhedral organelle"/>
    <property type="evidence" value="ECO:0007669"/>
    <property type="project" value="UniProtKB-UniRule"/>
</dbReference>
<dbReference type="Gene3D" id="1.10.30.40">
    <property type="entry name" value="Ethanolamine ammonia-lyase light chain (EutC), N-terminal domain"/>
    <property type="match status" value="1"/>
</dbReference>
<keyword evidence="4 5" id="KW-1283">Bacterial microcompartment</keyword>
<feature type="binding site" evidence="5">
    <location>
        <position position="174"/>
    </location>
    <ligand>
        <name>adenosylcob(III)alamin</name>
        <dbReference type="ChEBI" id="CHEBI:18408"/>
    </ligand>
</feature>
<reference evidence="7 9" key="2">
    <citation type="submission" date="2016-02" db="EMBL/GenBank/DDBJ databases">
        <title>Complete Genome Sequence of Propionibacterium acidipropionici ATCC 55737.</title>
        <authorList>
            <person name="Luna Flores C.H."/>
            <person name="Nielsen L.K."/>
            <person name="Marcellin E."/>
        </authorList>
    </citation>
    <scope>NUCLEOTIDE SEQUENCE [LARGE SCALE GENOMIC DNA]</scope>
    <source>
        <strain evidence="7 9">ATCC 55737</strain>
    </source>
</reference>
<dbReference type="EMBL" id="CP014352">
    <property type="protein sequence ID" value="AMS05121.1"/>
    <property type="molecule type" value="Genomic_DNA"/>
</dbReference>
<dbReference type="EC" id="4.3.1.7" evidence="5"/>
<dbReference type="InterPro" id="IPR042251">
    <property type="entry name" value="EutC_C"/>
</dbReference>
<evidence type="ECO:0000256" key="5">
    <source>
        <dbReference type="HAMAP-Rule" id="MF_00601"/>
    </source>
</evidence>
<evidence type="ECO:0000256" key="6">
    <source>
        <dbReference type="SAM" id="MobiDB-lite"/>
    </source>
</evidence>
<feature type="binding site" evidence="5">
    <location>
        <position position="153"/>
    </location>
    <ligand>
        <name>adenosylcob(III)alamin</name>
        <dbReference type="ChEBI" id="CHEBI:18408"/>
    </ligand>
</feature>
<dbReference type="InterPro" id="IPR042255">
    <property type="entry name" value="EutC_N"/>
</dbReference>
<evidence type="ECO:0000313" key="8">
    <source>
        <dbReference type="EMBL" id="AOZ46604.1"/>
    </source>
</evidence>
<dbReference type="GO" id="GO:0006520">
    <property type="term" value="P:amino acid metabolic process"/>
    <property type="evidence" value="ECO:0007669"/>
    <property type="project" value="InterPro"/>
</dbReference>
<dbReference type="InterPro" id="IPR009246">
    <property type="entry name" value="EutC"/>
</dbReference>
<dbReference type="PIRSF" id="PIRSF018982">
    <property type="entry name" value="EutC"/>
    <property type="match status" value="1"/>
</dbReference>
<reference evidence="8 10" key="1">
    <citation type="journal article" date="2016" name="Plant Dis.">
        <title>Improved production of propionic acid using genome shuffling.</title>
        <authorList>
            <person name="Luna-Flores C.H."/>
            <person name="Palfreyman R.W."/>
            <person name="Kromer J.O."/>
            <person name="Nielsen L.K."/>
            <person name="Marcellin E."/>
        </authorList>
    </citation>
    <scope>NUCLEOTIDE SEQUENCE [LARGE SCALE GENOMIC DNA]</scope>
    <source>
        <strain evidence="8 10">F3E8</strain>
    </source>
</reference>
<dbReference type="EMBL" id="CP015970">
    <property type="protein sequence ID" value="AOZ46604.1"/>
    <property type="molecule type" value="Genomic_DNA"/>
</dbReference>
<evidence type="ECO:0000313" key="9">
    <source>
        <dbReference type="Proteomes" id="UP000075221"/>
    </source>
</evidence>
<dbReference type="Proteomes" id="UP000178666">
    <property type="component" value="Chromosome"/>
</dbReference>
<evidence type="ECO:0000256" key="3">
    <source>
        <dbReference type="ARBA" id="ARBA00023285"/>
    </source>
</evidence>
<sequence length="261" mass="27271">MRDIWEAMRAATDYRVGIGRAGDSMTTDALLDLREAQARARDAVHLPLDVDALARQLAETGAAEPVVVRSRAASRAEYLRRPDRGRELATGIPRRPRPDADAQQMPRLGIVVADGLSTAAVSHHGAPMVRALTEELAGDFRIEPVVIAVQARVAIGDEIGAALGLDEVIVLIGERPGLSVSDSLGAYLTHHPKPGTRDSQRNCVSNIRPGGLGYAPAAATLGSLARGALVLGRSGVDLKDTGPAVGAPGRPALSDSGDPGR</sequence>
<dbReference type="GO" id="GO:0008851">
    <property type="term" value="F:ethanolamine ammonia-lyase activity"/>
    <property type="evidence" value="ECO:0007669"/>
    <property type="project" value="UniProtKB-UniRule"/>
</dbReference>
<dbReference type="GO" id="GO:0031419">
    <property type="term" value="F:cobalamin binding"/>
    <property type="evidence" value="ECO:0007669"/>
    <property type="project" value="UniProtKB-UniRule"/>
</dbReference>
<organism evidence="7 9">
    <name type="scientific">Acidipropionibacterium acidipropionici</name>
    <dbReference type="NCBI Taxonomy" id="1748"/>
    <lineage>
        <taxon>Bacteria</taxon>
        <taxon>Bacillati</taxon>
        <taxon>Actinomycetota</taxon>
        <taxon>Actinomycetes</taxon>
        <taxon>Propionibacteriales</taxon>
        <taxon>Propionibacteriaceae</taxon>
        <taxon>Acidipropionibacterium</taxon>
    </lineage>
</organism>
<dbReference type="Pfam" id="PF05985">
    <property type="entry name" value="EutC"/>
    <property type="match status" value="1"/>
</dbReference>
<dbReference type="GO" id="GO:0009350">
    <property type="term" value="C:ethanolamine ammonia-lyase complex"/>
    <property type="evidence" value="ECO:0007669"/>
    <property type="project" value="UniProtKB-UniRule"/>
</dbReference>
<keyword evidence="1 5" id="KW-0846">Cobalamin</keyword>
<dbReference type="PANTHER" id="PTHR39330">
    <property type="entry name" value="ETHANOLAMINE AMMONIA-LYASE LIGHT CHAIN"/>
    <property type="match status" value="1"/>
</dbReference>
<gene>
    <name evidence="5" type="primary">eutC</name>
    <name evidence="8" type="ORF">A8L58_07700</name>
    <name evidence="7" type="ORF">AXH35_06235</name>
</gene>